<dbReference type="InterPro" id="IPR029752">
    <property type="entry name" value="D-isomer_DH_CS1"/>
</dbReference>
<dbReference type="SUPFAM" id="SSF69065">
    <property type="entry name" value="RNase III domain-like"/>
    <property type="match status" value="1"/>
</dbReference>
<accession>A0A084FVG0</accession>
<evidence type="ECO:0000256" key="5">
    <source>
        <dbReference type="ARBA" id="ARBA00022990"/>
    </source>
</evidence>
<dbReference type="Pfam" id="PF14622">
    <property type="entry name" value="Ribonucleas_3_3"/>
    <property type="match status" value="1"/>
</dbReference>
<dbReference type="GO" id="GO:0006355">
    <property type="term" value="P:regulation of DNA-templated transcription"/>
    <property type="evidence" value="ECO:0007669"/>
    <property type="project" value="InterPro"/>
</dbReference>
<dbReference type="Pfam" id="PF00389">
    <property type="entry name" value="2-Hacid_dh"/>
    <property type="match status" value="1"/>
</dbReference>
<keyword evidence="3" id="KW-0808">Transferase</keyword>
<keyword evidence="6" id="KW-0560">Oxidoreductase</keyword>
<comment type="catalytic activity">
    <reaction evidence="10">
        <text>L-lysyl-[histone] + acetyl-CoA = N(6)-acetyl-L-lysyl-[histone] + CoA + H(+)</text>
        <dbReference type="Rhea" id="RHEA:21992"/>
        <dbReference type="Rhea" id="RHEA-COMP:9845"/>
        <dbReference type="Rhea" id="RHEA-COMP:11338"/>
        <dbReference type="ChEBI" id="CHEBI:15378"/>
        <dbReference type="ChEBI" id="CHEBI:29969"/>
        <dbReference type="ChEBI" id="CHEBI:57287"/>
        <dbReference type="ChEBI" id="CHEBI:57288"/>
        <dbReference type="ChEBI" id="CHEBI:61930"/>
        <dbReference type="EC" id="2.3.1.48"/>
    </reaction>
    <physiologicalReaction direction="left-to-right" evidence="10">
        <dbReference type="Rhea" id="RHEA:21993"/>
    </physiologicalReaction>
</comment>
<dbReference type="InterPro" id="IPR006139">
    <property type="entry name" value="D-isomer_2_OHA_DH_cat_dom"/>
</dbReference>
<dbReference type="Gene3D" id="3.40.50.720">
    <property type="entry name" value="NAD(P)-binding Rossmann-like Domain"/>
    <property type="match status" value="2"/>
</dbReference>
<feature type="compositionally biased region" description="Basic and acidic residues" evidence="11">
    <location>
        <begin position="819"/>
        <end position="831"/>
    </location>
</feature>
<evidence type="ECO:0000259" key="13">
    <source>
        <dbReference type="Pfam" id="PF02826"/>
    </source>
</evidence>
<reference evidence="15 16" key="1">
    <citation type="journal article" date="2014" name="Genome Announc.">
        <title>Draft genome sequence of the pathogenic fungus Scedosporium apiospermum.</title>
        <authorList>
            <person name="Vandeputte P."/>
            <person name="Ghamrawi S."/>
            <person name="Rechenmann M."/>
            <person name="Iltis A."/>
            <person name="Giraud S."/>
            <person name="Fleury M."/>
            <person name="Thornton C."/>
            <person name="Delhaes L."/>
            <person name="Meyer W."/>
            <person name="Papon N."/>
            <person name="Bouchara J.P."/>
        </authorList>
    </citation>
    <scope>NUCLEOTIDE SEQUENCE [LARGE SCALE GENOMIC DNA]</scope>
    <source>
        <strain evidence="15 16">IHEM 14462</strain>
    </source>
</reference>
<keyword evidence="8" id="KW-0804">Transcription</keyword>
<evidence type="ECO:0000256" key="3">
    <source>
        <dbReference type="ARBA" id="ARBA00022679"/>
    </source>
</evidence>
<dbReference type="InterPro" id="IPR051236">
    <property type="entry name" value="HAT_RTT109-like"/>
</dbReference>
<feature type="region of interest" description="Disordered" evidence="11">
    <location>
        <begin position="764"/>
        <end position="861"/>
    </location>
</feature>
<dbReference type="EC" id="2.3.1.48" evidence="2"/>
<dbReference type="FunFam" id="3.40.50.720:FF:000526">
    <property type="entry name" value="D-mandelate dehydrogenase, putative"/>
    <property type="match status" value="1"/>
</dbReference>
<feature type="compositionally biased region" description="Low complexity" evidence="11">
    <location>
        <begin position="806"/>
        <end position="818"/>
    </location>
</feature>
<feature type="region of interest" description="Disordered" evidence="11">
    <location>
        <begin position="1"/>
        <end position="35"/>
    </location>
</feature>
<dbReference type="HOGENOM" id="CLU_263505_0_0_1"/>
<dbReference type="GO" id="GO:0006974">
    <property type="term" value="P:DNA damage response"/>
    <property type="evidence" value="ECO:0007669"/>
    <property type="project" value="UniProtKB-KW"/>
</dbReference>
<dbReference type="Pfam" id="PF02826">
    <property type="entry name" value="2-Hacid_dh_C"/>
    <property type="match status" value="1"/>
</dbReference>
<feature type="compositionally biased region" description="Basic residues" evidence="11">
    <location>
        <begin position="832"/>
        <end position="842"/>
    </location>
</feature>
<feature type="compositionally biased region" description="Polar residues" evidence="11">
    <location>
        <begin position="15"/>
        <end position="24"/>
    </location>
</feature>
<dbReference type="PANTHER" id="PTHR31571:SF2">
    <property type="entry name" value="HISTONE ACETYLTRANSFERASE RTT109"/>
    <property type="match status" value="1"/>
</dbReference>
<keyword evidence="7" id="KW-0805">Transcription regulation</keyword>
<dbReference type="GeneID" id="27719654"/>
<dbReference type="VEuPathDB" id="FungiDB:SAPIO_CDS10456"/>
<keyword evidence="5" id="KW-0007">Acetylation</keyword>
<dbReference type="AlphaFoldDB" id="A0A084FVG0"/>
<protein>
    <recommendedName>
        <fullName evidence="2">histone acetyltransferase</fullName>
        <ecNumber evidence="2">2.3.1.48</ecNumber>
    </recommendedName>
</protein>
<keyword evidence="16" id="KW-1185">Reference proteome</keyword>
<dbReference type="CDD" id="cd12168">
    <property type="entry name" value="Mand_dh_like"/>
    <property type="match status" value="1"/>
</dbReference>
<evidence type="ECO:0000256" key="11">
    <source>
        <dbReference type="SAM" id="MobiDB-lite"/>
    </source>
</evidence>
<dbReference type="GO" id="GO:0032931">
    <property type="term" value="F:histone H3K56 acetyltransferase activity"/>
    <property type="evidence" value="ECO:0007669"/>
    <property type="project" value="TreeGrafter"/>
</dbReference>
<comment type="caution">
    <text evidence="15">The sequence shown here is derived from an EMBL/GenBank/DDBJ whole genome shotgun (WGS) entry which is preliminary data.</text>
</comment>
<evidence type="ECO:0000256" key="1">
    <source>
        <dbReference type="ARBA" id="ARBA00004123"/>
    </source>
</evidence>
<dbReference type="Pfam" id="PF08214">
    <property type="entry name" value="HAT_KAT11"/>
    <property type="match status" value="1"/>
</dbReference>
<evidence type="ECO:0000259" key="12">
    <source>
        <dbReference type="Pfam" id="PF00389"/>
    </source>
</evidence>
<feature type="domain" description="D-isomer specific 2-hydroxyacid dehydrogenase NAD-binding" evidence="13">
    <location>
        <begin position="171"/>
        <end position="353"/>
    </location>
</feature>
<dbReference type="InterPro" id="IPR006140">
    <property type="entry name" value="D-isomer_DH_NAD-bd"/>
</dbReference>
<dbReference type="InterPro" id="IPR036389">
    <property type="entry name" value="RNase_III_sf"/>
</dbReference>
<evidence type="ECO:0000256" key="7">
    <source>
        <dbReference type="ARBA" id="ARBA00023015"/>
    </source>
</evidence>
<evidence type="ECO:0000313" key="15">
    <source>
        <dbReference type="EMBL" id="KEZ39072.1"/>
    </source>
</evidence>
<evidence type="ECO:0000256" key="4">
    <source>
        <dbReference type="ARBA" id="ARBA00022763"/>
    </source>
</evidence>
<dbReference type="PROSITE" id="PS00065">
    <property type="entry name" value="D_2_HYDROXYACID_DH_1"/>
    <property type="match status" value="1"/>
</dbReference>
<evidence type="ECO:0000256" key="6">
    <source>
        <dbReference type="ARBA" id="ARBA00023002"/>
    </source>
</evidence>
<proteinExistence type="predicted"/>
<dbReference type="RefSeq" id="XP_016638871.1">
    <property type="nucleotide sequence ID" value="XM_016784039.1"/>
</dbReference>
<dbReference type="OrthoDB" id="3361892at2759"/>
<dbReference type="PROSITE" id="PS00671">
    <property type="entry name" value="D_2_HYDROXYACID_DH_3"/>
    <property type="match status" value="1"/>
</dbReference>
<organism evidence="15 16">
    <name type="scientific">Pseudallescheria apiosperma</name>
    <name type="common">Scedosporium apiospermum</name>
    <dbReference type="NCBI Taxonomy" id="563466"/>
    <lineage>
        <taxon>Eukaryota</taxon>
        <taxon>Fungi</taxon>
        <taxon>Dikarya</taxon>
        <taxon>Ascomycota</taxon>
        <taxon>Pezizomycotina</taxon>
        <taxon>Sordariomycetes</taxon>
        <taxon>Hypocreomycetidae</taxon>
        <taxon>Microascales</taxon>
        <taxon>Microascaceae</taxon>
        <taxon>Scedosporium</taxon>
    </lineage>
</organism>
<feature type="domain" description="D-isomer specific 2-hydroxyacid dehydrogenase catalytic" evidence="12">
    <location>
        <begin position="117"/>
        <end position="385"/>
    </location>
</feature>
<keyword evidence="9" id="KW-0539">Nucleus</keyword>
<dbReference type="KEGG" id="sapo:SAPIO_CDS10456"/>
<feature type="region of interest" description="Disordered" evidence="11">
    <location>
        <begin position="1056"/>
        <end position="1101"/>
    </location>
</feature>
<dbReference type="InterPro" id="IPR036291">
    <property type="entry name" value="NAD(P)-bd_dom_sf"/>
</dbReference>
<evidence type="ECO:0000256" key="8">
    <source>
        <dbReference type="ARBA" id="ARBA00023163"/>
    </source>
</evidence>
<dbReference type="EMBL" id="JOWA01000165">
    <property type="protein sequence ID" value="KEZ39072.1"/>
    <property type="molecule type" value="Genomic_DNA"/>
</dbReference>
<dbReference type="Proteomes" id="UP000028545">
    <property type="component" value="Unassembled WGS sequence"/>
</dbReference>
<name>A0A084FVG0_PSEDA</name>
<dbReference type="InterPro" id="IPR016849">
    <property type="entry name" value="Rtt109"/>
</dbReference>
<dbReference type="InterPro" id="IPR000999">
    <property type="entry name" value="RNase_III_dom"/>
</dbReference>
<dbReference type="SUPFAM" id="SSF52283">
    <property type="entry name" value="Formate/glycerate dehydrogenase catalytic domain-like"/>
    <property type="match status" value="1"/>
</dbReference>
<feature type="domain" description="RNase III" evidence="14">
    <location>
        <begin position="1128"/>
        <end position="1274"/>
    </location>
</feature>
<dbReference type="GO" id="GO:0004525">
    <property type="term" value="F:ribonuclease III activity"/>
    <property type="evidence" value="ECO:0007669"/>
    <property type="project" value="InterPro"/>
</dbReference>
<evidence type="ECO:0000259" key="14">
    <source>
        <dbReference type="Pfam" id="PF14622"/>
    </source>
</evidence>
<evidence type="ECO:0000256" key="9">
    <source>
        <dbReference type="ARBA" id="ARBA00023242"/>
    </source>
</evidence>
<dbReference type="GO" id="GO:0051287">
    <property type="term" value="F:NAD binding"/>
    <property type="evidence" value="ECO:0007669"/>
    <property type="project" value="InterPro"/>
</dbReference>
<evidence type="ECO:0000256" key="2">
    <source>
        <dbReference type="ARBA" id="ARBA00013184"/>
    </source>
</evidence>
<dbReference type="SMART" id="SM01250">
    <property type="entry name" value="KAT11"/>
    <property type="match status" value="1"/>
</dbReference>
<dbReference type="SUPFAM" id="SSF51735">
    <property type="entry name" value="NAD(P)-binding Rossmann-fold domains"/>
    <property type="match status" value="1"/>
</dbReference>
<evidence type="ECO:0000313" key="16">
    <source>
        <dbReference type="Proteomes" id="UP000028545"/>
    </source>
</evidence>
<dbReference type="Gene3D" id="1.10.1520.10">
    <property type="entry name" value="Ribonuclease III domain"/>
    <property type="match status" value="1"/>
</dbReference>
<dbReference type="PANTHER" id="PTHR31571">
    <property type="entry name" value="ALTERED INHERITANCE OF MITOCHONDRIA PROTEIN 6"/>
    <property type="match status" value="1"/>
</dbReference>
<dbReference type="FunFam" id="1.10.1520.10:FF:000018">
    <property type="entry name" value="RNase III domain protein"/>
    <property type="match status" value="1"/>
</dbReference>
<comment type="subcellular location">
    <subcellularLocation>
        <location evidence="1">Nucleus</location>
    </subcellularLocation>
</comment>
<dbReference type="PROSITE" id="PS51728">
    <property type="entry name" value="RTT109_HAT"/>
    <property type="match status" value="1"/>
</dbReference>
<dbReference type="InterPro" id="IPR029753">
    <property type="entry name" value="D-isomer_DH_CS"/>
</dbReference>
<dbReference type="GO" id="GO:0005634">
    <property type="term" value="C:nucleus"/>
    <property type="evidence" value="ECO:0007669"/>
    <property type="project" value="UniProtKB-SubCell"/>
</dbReference>
<evidence type="ECO:0000256" key="10">
    <source>
        <dbReference type="ARBA" id="ARBA00048940"/>
    </source>
</evidence>
<keyword evidence="4" id="KW-0227">DNA damage</keyword>
<dbReference type="CDD" id="cd00593">
    <property type="entry name" value="RIBOc"/>
    <property type="match status" value="1"/>
</dbReference>
<dbReference type="InterPro" id="IPR013178">
    <property type="entry name" value="Histone_AcTrfase_Rtt109/CBP"/>
</dbReference>
<dbReference type="GO" id="GO:0016616">
    <property type="term" value="F:oxidoreductase activity, acting on the CH-OH group of donors, NAD or NADP as acceptor"/>
    <property type="evidence" value="ECO:0007669"/>
    <property type="project" value="InterPro"/>
</dbReference>
<sequence>MADPTNTPMPPSTPIPSGTPRSTSPAPPLPDLAANGLTSYSHSSAPLAKPRVLHIGDPVKYNFETYASFSTACDIVRPSTPERARPEFVKALKEERWGRFDAIFRPFWGTGGEMGQWDAELIGLLPESVKVFASAGAGFDWADTKLLGSRGIIYCNSGLAAAEAVADFGVAMIISTFRHLPWCMTAATSSSGLAFKDCHIRATAISRNLRGHVLGIIGLGNIGQQLASRLRHGFGMEIHYHDVVRKPVSLERTFDATFHETLESLVRASDCIVLCTPSGPKVITRESLAWFKKGARFVNVARGSLVDEEALADALEDGTVSTVALDVHAEEPHVHPRLLKFAGDRAMLTCHNAGGTVDTHRGFEELSMRNIMAVLAGGEAITPVNMHSLDRIQINHLLRPSAIRDEIQTMLTPLPVRSSAIADPPQSSLPDRLAEVLPKGYNFGIYHLSTPPTKTDPLCHAPPKDRADKTFVENHFLALSIDVAKPRTKPHTPNSEPANGTKLETQKVLVFALEIFIFTTAHSSTFFVSKADSTGYLHLLDLPKGAPSLIRDVSTTFVSYLVENRRRKDLQCVVSLFARAQSQYLFPGSVDNKGKHVLDDRGLVRWWCRTMNPLVEKPPSGGNNNAPWKRVKAYLVVPGLDKYETKALLPRGLHSVAENWELGHPLELISHYCREYDYVPPRCLIPGFPDDPKARFRDELDEEASKSAILQVGGSWKSVKSLDQFWETMAFRQECSSGRMTGFLWIVFDAVDYKAPAGTVAAGAQDASQQSGRPSTPPQEGKQLATPFSTPRKVALSPTKRENDISSPTKITSTTTSTADDKNPRKNTESKKKTKKKSKHLRGPITTRPPRIKTHQRNHLSERTPIASAYYYWPPEGRGERLFDEKGYKRVIELLLHLDFSTLELAVGSTRRWVGEVGMGSSWGVDVTGEKEVVVAARQGAGGGTAVVNNLAGLVKRKREVGSEEGKVNVLGGGLTDDLADDWSMGIYKIKHSACTEMASGGARTVCRAARRLGLAPSATLPTRILRPSTTRWLSSTPAQLNQTTKFDEFAAQAEKAADAATAPPPSANNVEGKPRWSYTPPAMKAPVSMQRPKNPKRSVWKTNEDPEVLDQFYERFLGPQGPGMLPDELKWLAVTHKSFDQGRRGFNDRLAYIGKQAIVLEVTKNIISSQPPQAPADSFGRQPFEHPSLAGLENFAVKQPHDVISREALHKLGMEVGLLKVLRWKPRLPENLPGSGVQVVLSGAIHAVIGAIQLQHGAEVASRVIQEKLLKRLPN</sequence>
<dbReference type="GO" id="GO:0006396">
    <property type="term" value="P:RNA processing"/>
    <property type="evidence" value="ECO:0007669"/>
    <property type="project" value="InterPro"/>
</dbReference>
<gene>
    <name evidence="15" type="ORF">SAPIO_CDS10456</name>
</gene>